<evidence type="ECO:0000313" key="2">
    <source>
        <dbReference type="EMBL" id="TVT34055.1"/>
    </source>
</evidence>
<dbReference type="RefSeq" id="WP_144591481.1">
    <property type="nucleotide sequence ID" value="NZ_VJWX01000346.1"/>
</dbReference>
<dbReference type="Pfam" id="PF12277">
    <property type="entry name" value="DUF3618"/>
    <property type="match status" value="1"/>
</dbReference>
<dbReference type="Proteomes" id="UP000320011">
    <property type="component" value="Unassembled WGS sequence"/>
</dbReference>
<reference evidence="2 3" key="1">
    <citation type="submission" date="2019-07" db="EMBL/GenBank/DDBJ databases">
        <authorList>
            <person name="Duangmal K."/>
            <person name="Teo W.F.A."/>
        </authorList>
    </citation>
    <scope>NUCLEOTIDE SEQUENCE [LARGE SCALE GENOMIC DNA]</scope>
    <source>
        <strain evidence="2 3">TBRC 6029</strain>
    </source>
</reference>
<evidence type="ECO:0000256" key="1">
    <source>
        <dbReference type="SAM" id="Phobius"/>
    </source>
</evidence>
<name>A0A558BC16_9PSEU</name>
<reference evidence="2 3" key="2">
    <citation type="submission" date="2019-08" db="EMBL/GenBank/DDBJ databases">
        <title>Amycolatopsis acidicola sp. nov., isolated from peat swamp forest soil.</title>
        <authorList>
            <person name="Srisuk N."/>
        </authorList>
    </citation>
    <scope>NUCLEOTIDE SEQUENCE [LARGE SCALE GENOMIC DNA]</scope>
    <source>
        <strain evidence="2 3">TBRC 6029</strain>
    </source>
</reference>
<dbReference type="InterPro" id="IPR022062">
    <property type="entry name" value="DUF3618"/>
</dbReference>
<dbReference type="EMBL" id="VJWX01000346">
    <property type="protein sequence ID" value="TVT34055.1"/>
    <property type="molecule type" value="Genomic_DNA"/>
</dbReference>
<sequence length="87" mass="9972">MAGRETFPRDVEEARLDLELTRQELGQTTQALAEKVTDTARTTQRFALATSIGVMVGMVTVLVIRQVLNRSRIPAKPVRARYWSRWR</sequence>
<dbReference type="OrthoDB" id="3538349at2"/>
<keyword evidence="1" id="KW-0472">Membrane</keyword>
<accession>A0A558BC16</accession>
<keyword evidence="1" id="KW-0812">Transmembrane</keyword>
<gene>
    <name evidence="2" type="ORF">FNH05_26765</name>
</gene>
<protein>
    <submittedName>
        <fullName evidence="2">DUF3618 domain-containing protein</fullName>
    </submittedName>
</protein>
<dbReference type="AlphaFoldDB" id="A0A558BC16"/>
<organism evidence="2 3">
    <name type="scientific">Amycolatopsis rhizosphaerae</name>
    <dbReference type="NCBI Taxonomy" id="2053003"/>
    <lineage>
        <taxon>Bacteria</taxon>
        <taxon>Bacillati</taxon>
        <taxon>Actinomycetota</taxon>
        <taxon>Actinomycetes</taxon>
        <taxon>Pseudonocardiales</taxon>
        <taxon>Pseudonocardiaceae</taxon>
        <taxon>Amycolatopsis</taxon>
    </lineage>
</organism>
<keyword evidence="3" id="KW-1185">Reference proteome</keyword>
<evidence type="ECO:0000313" key="3">
    <source>
        <dbReference type="Proteomes" id="UP000320011"/>
    </source>
</evidence>
<keyword evidence="1" id="KW-1133">Transmembrane helix</keyword>
<proteinExistence type="predicted"/>
<comment type="caution">
    <text evidence="2">The sequence shown here is derived from an EMBL/GenBank/DDBJ whole genome shotgun (WGS) entry which is preliminary data.</text>
</comment>
<feature type="transmembrane region" description="Helical" evidence="1">
    <location>
        <begin position="46"/>
        <end position="64"/>
    </location>
</feature>